<dbReference type="EMBL" id="BARU01003614">
    <property type="protein sequence ID" value="GAH25562.1"/>
    <property type="molecule type" value="Genomic_DNA"/>
</dbReference>
<dbReference type="InterPro" id="IPR009010">
    <property type="entry name" value="Asp_de-COase-like_dom_sf"/>
</dbReference>
<accession>X1DZ56</accession>
<dbReference type="InterPro" id="IPR006657">
    <property type="entry name" value="MoPterin_dinucl-bd_dom"/>
</dbReference>
<evidence type="ECO:0000256" key="2">
    <source>
        <dbReference type="ARBA" id="ARBA00001966"/>
    </source>
</evidence>
<keyword evidence="8" id="KW-0411">Iron-sulfur</keyword>
<evidence type="ECO:0000313" key="10">
    <source>
        <dbReference type="EMBL" id="GAH25562.1"/>
    </source>
</evidence>
<feature type="non-terminal residue" evidence="10">
    <location>
        <position position="193"/>
    </location>
</feature>
<dbReference type="InterPro" id="IPR050123">
    <property type="entry name" value="Prok_molybdopt-oxidoreductase"/>
</dbReference>
<organism evidence="10">
    <name type="scientific">marine sediment metagenome</name>
    <dbReference type="NCBI Taxonomy" id="412755"/>
    <lineage>
        <taxon>unclassified sequences</taxon>
        <taxon>metagenomes</taxon>
        <taxon>ecological metagenomes</taxon>
    </lineage>
</organism>
<evidence type="ECO:0000259" key="9">
    <source>
        <dbReference type="Pfam" id="PF01568"/>
    </source>
</evidence>
<dbReference type="InterPro" id="IPR006655">
    <property type="entry name" value="Mopterin_OxRdtase_prok_CS"/>
</dbReference>
<keyword evidence="3" id="KW-0004">4Fe-4S</keyword>
<comment type="cofactor">
    <cofactor evidence="2">
        <name>[4Fe-4S] cluster</name>
        <dbReference type="ChEBI" id="CHEBI:49883"/>
    </cofactor>
</comment>
<dbReference type="GO" id="GO:0003954">
    <property type="term" value="F:NADH dehydrogenase activity"/>
    <property type="evidence" value="ECO:0007669"/>
    <property type="project" value="TreeGrafter"/>
</dbReference>
<dbReference type="GO" id="GO:0022904">
    <property type="term" value="P:respiratory electron transport chain"/>
    <property type="evidence" value="ECO:0007669"/>
    <property type="project" value="TreeGrafter"/>
</dbReference>
<dbReference type="PANTHER" id="PTHR43105">
    <property type="entry name" value="RESPIRATORY NITRATE REDUCTASE"/>
    <property type="match status" value="1"/>
</dbReference>
<sequence length="193" mass="21906">MICELAQKMGYNMTYNSPDEIMEEITRITPIYGGVHYNRLDKEGIQWPCPDDNHPGTKYLHKDKFSRGKGKFSAVEFKEAAELPNDEYPLLLTTGRVLYHFHTGTITRRSKGLNEIYPEALVEISPEDAEELNIKDEELVEVSSRRGKIKAKVKVTKKSSKGVVFISFHFKEAAANLLTNAALDPVSKIPEYK</sequence>
<dbReference type="SUPFAM" id="SSF53706">
    <property type="entry name" value="Formate dehydrogenase/DMSO reductase, domains 1-3"/>
    <property type="match status" value="1"/>
</dbReference>
<dbReference type="Gene3D" id="3.40.50.740">
    <property type="match status" value="1"/>
</dbReference>
<evidence type="ECO:0000256" key="4">
    <source>
        <dbReference type="ARBA" id="ARBA00022505"/>
    </source>
</evidence>
<dbReference type="AlphaFoldDB" id="X1DZ56"/>
<gene>
    <name evidence="10" type="ORF">S03H2_07724</name>
</gene>
<proteinExistence type="predicted"/>
<dbReference type="GO" id="GO:0043546">
    <property type="term" value="F:molybdopterin cofactor binding"/>
    <property type="evidence" value="ECO:0007669"/>
    <property type="project" value="InterPro"/>
</dbReference>
<dbReference type="Pfam" id="PF01568">
    <property type="entry name" value="Molydop_binding"/>
    <property type="match status" value="1"/>
</dbReference>
<keyword evidence="5" id="KW-0479">Metal-binding</keyword>
<comment type="cofactor">
    <cofactor evidence="1">
        <name>Mo-bis(molybdopterin guanine dinucleotide)</name>
        <dbReference type="ChEBI" id="CHEBI:60539"/>
    </cofactor>
</comment>
<dbReference type="SUPFAM" id="SSF50692">
    <property type="entry name" value="ADC-like"/>
    <property type="match status" value="1"/>
</dbReference>
<keyword evidence="6" id="KW-0560">Oxidoreductase</keyword>
<evidence type="ECO:0000256" key="5">
    <source>
        <dbReference type="ARBA" id="ARBA00022723"/>
    </source>
</evidence>
<comment type="caution">
    <text evidence="10">The sequence shown here is derived from an EMBL/GenBank/DDBJ whole genome shotgun (WGS) entry which is preliminary data.</text>
</comment>
<feature type="domain" description="Molybdopterin dinucleotide-binding" evidence="9">
    <location>
        <begin position="90"/>
        <end position="193"/>
    </location>
</feature>
<name>X1DZ56_9ZZZZ</name>
<dbReference type="PANTHER" id="PTHR43105:SF14">
    <property type="entry name" value="FORMATE DEHYDROGENASE H"/>
    <property type="match status" value="1"/>
</dbReference>
<dbReference type="GO" id="GO:0016020">
    <property type="term" value="C:membrane"/>
    <property type="evidence" value="ECO:0007669"/>
    <property type="project" value="TreeGrafter"/>
</dbReference>
<dbReference type="GO" id="GO:0051539">
    <property type="term" value="F:4 iron, 4 sulfur cluster binding"/>
    <property type="evidence" value="ECO:0007669"/>
    <property type="project" value="UniProtKB-KW"/>
</dbReference>
<keyword evidence="7" id="KW-0408">Iron</keyword>
<keyword evidence="4" id="KW-0500">Molybdenum</keyword>
<evidence type="ECO:0000256" key="6">
    <source>
        <dbReference type="ARBA" id="ARBA00023002"/>
    </source>
</evidence>
<evidence type="ECO:0000256" key="8">
    <source>
        <dbReference type="ARBA" id="ARBA00023014"/>
    </source>
</evidence>
<evidence type="ECO:0000256" key="1">
    <source>
        <dbReference type="ARBA" id="ARBA00001942"/>
    </source>
</evidence>
<reference evidence="10" key="1">
    <citation type="journal article" date="2014" name="Front. Microbiol.">
        <title>High frequency of phylogenetically diverse reductive dehalogenase-homologous genes in deep subseafloor sedimentary metagenomes.</title>
        <authorList>
            <person name="Kawai M."/>
            <person name="Futagami T."/>
            <person name="Toyoda A."/>
            <person name="Takaki Y."/>
            <person name="Nishi S."/>
            <person name="Hori S."/>
            <person name="Arai W."/>
            <person name="Tsubouchi T."/>
            <person name="Morono Y."/>
            <person name="Uchiyama I."/>
            <person name="Ito T."/>
            <person name="Fujiyama A."/>
            <person name="Inagaki F."/>
            <person name="Takami H."/>
        </authorList>
    </citation>
    <scope>NUCLEOTIDE SEQUENCE</scope>
    <source>
        <strain evidence="10">Expedition CK06-06</strain>
    </source>
</reference>
<evidence type="ECO:0000256" key="3">
    <source>
        <dbReference type="ARBA" id="ARBA00022485"/>
    </source>
</evidence>
<dbReference type="Gene3D" id="2.40.40.20">
    <property type="match status" value="1"/>
</dbReference>
<evidence type="ECO:0000256" key="7">
    <source>
        <dbReference type="ARBA" id="ARBA00023004"/>
    </source>
</evidence>
<dbReference type="FunFam" id="2.40.40.20:FF:000005">
    <property type="entry name" value="Periplasmic nitrate reductase"/>
    <property type="match status" value="1"/>
</dbReference>
<protein>
    <recommendedName>
        <fullName evidence="9">Molybdopterin dinucleotide-binding domain-containing protein</fullName>
    </recommendedName>
</protein>
<dbReference type="PROSITE" id="PS00932">
    <property type="entry name" value="MOLYBDOPTERIN_PROK_3"/>
    <property type="match status" value="1"/>
</dbReference>
<dbReference type="GO" id="GO:0046872">
    <property type="term" value="F:metal ion binding"/>
    <property type="evidence" value="ECO:0007669"/>
    <property type="project" value="UniProtKB-KW"/>
</dbReference>